<sequence length="50" mass="6097">MKEASSRQKPVLIDFFSFYHLLGFSMRFPFRKYVRNKLIISRFKPAIEKK</sequence>
<dbReference type="EMBL" id="BSYK01000001">
    <property type="protein sequence ID" value="GMG72961.1"/>
    <property type="molecule type" value="Genomic_DNA"/>
</dbReference>
<name>A0AAX6BGU5_PRIMG</name>
<dbReference type="AlphaFoldDB" id="A0AAX6BGU5"/>
<organism evidence="1 2">
    <name type="scientific">Priestia megaterium</name>
    <name type="common">Bacillus megaterium</name>
    <dbReference type="NCBI Taxonomy" id="1404"/>
    <lineage>
        <taxon>Bacteria</taxon>
        <taxon>Bacillati</taxon>
        <taxon>Bacillota</taxon>
        <taxon>Bacilli</taxon>
        <taxon>Bacillales</taxon>
        <taxon>Bacillaceae</taxon>
        <taxon>Priestia</taxon>
    </lineage>
</organism>
<protein>
    <submittedName>
        <fullName evidence="1">Uncharacterized protein</fullName>
    </submittedName>
</protein>
<accession>A0AAX6BGU5</accession>
<dbReference type="Proteomes" id="UP001165240">
    <property type="component" value="Unassembled WGS sequence"/>
</dbReference>
<gene>
    <name evidence="1" type="ORF">ShirakiTB12_14290</name>
</gene>
<comment type="caution">
    <text evidence="1">The sequence shown here is derived from an EMBL/GenBank/DDBJ whole genome shotgun (WGS) entry which is preliminary data.</text>
</comment>
<evidence type="ECO:0000313" key="1">
    <source>
        <dbReference type="EMBL" id="GMG72961.1"/>
    </source>
</evidence>
<evidence type="ECO:0000313" key="2">
    <source>
        <dbReference type="Proteomes" id="UP001165240"/>
    </source>
</evidence>
<proteinExistence type="predicted"/>
<reference evidence="1" key="1">
    <citation type="journal article" date="2024" name="Appl Microbiol">
        <title>Effect of kuratsuki Bacillus and Priestia on Taste of Sake.</title>
        <authorList>
            <person name="Kobayashi K."/>
            <person name="Nishida H."/>
        </authorList>
    </citation>
    <scope>NUCLEOTIDE SEQUENCE</scope>
    <source>
        <strain evidence="1">B-12</strain>
    </source>
</reference>